<dbReference type="Proteomes" id="UP001283361">
    <property type="component" value="Unassembled WGS sequence"/>
</dbReference>
<organism evidence="2 3">
    <name type="scientific">Elysia crispata</name>
    <name type="common">lettuce slug</name>
    <dbReference type="NCBI Taxonomy" id="231223"/>
    <lineage>
        <taxon>Eukaryota</taxon>
        <taxon>Metazoa</taxon>
        <taxon>Spiralia</taxon>
        <taxon>Lophotrochozoa</taxon>
        <taxon>Mollusca</taxon>
        <taxon>Gastropoda</taxon>
        <taxon>Heterobranchia</taxon>
        <taxon>Euthyneura</taxon>
        <taxon>Panpulmonata</taxon>
        <taxon>Sacoglossa</taxon>
        <taxon>Placobranchoidea</taxon>
        <taxon>Plakobranchidae</taxon>
        <taxon>Elysia</taxon>
    </lineage>
</organism>
<evidence type="ECO:0000313" key="2">
    <source>
        <dbReference type="EMBL" id="KAK3804250.1"/>
    </source>
</evidence>
<accession>A0AAE1BE75</accession>
<evidence type="ECO:0000313" key="3">
    <source>
        <dbReference type="Proteomes" id="UP001283361"/>
    </source>
</evidence>
<proteinExistence type="predicted"/>
<keyword evidence="3" id="KW-1185">Reference proteome</keyword>
<feature type="compositionally biased region" description="Basic residues" evidence="1">
    <location>
        <begin position="209"/>
        <end position="263"/>
    </location>
</feature>
<name>A0AAE1BE75_9GAST</name>
<sequence>MTLDLECIQIPMTCSLDVDAISTNVTRETFPPQTLNSITFLTGDSGRSMTMRRFGTLGSLTKFLLDLNIYGDGDSRICKVHATTGSVSHPTPELTMVLSLALTWEHIPSSIASFPHMGALNTRDHRVQPRLMRARWDSVGFANHLLHDHLARWSSDKVPSSVTDHTHRHGNTLTVTENTLTVTENTLTVTENILTVTENTLNVTEIHSPSRKTHSPSRKTHSPSRKTHTTSRKTHSPSRKTHSPSRKTHSPSRKTHSPSRKQR</sequence>
<feature type="region of interest" description="Disordered" evidence="1">
    <location>
        <begin position="200"/>
        <end position="263"/>
    </location>
</feature>
<protein>
    <submittedName>
        <fullName evidence="2">Uncharacterized protein</fullName>
    </submittedName>
</protein>
<evidence type="ECO:0000256" key="1">
    <source>
        <dbReference type="SAM" id="MobiDB-lite"/>
    </source>
</evidence>
<comment type="caution">
    <text evidence="2">The sequence shown here is derived from an EMBL/GenBank/DDBJ whole genome shotgun (WGS) entry which is preliminary data.</text>
</comment>
<dbReference type="AlphaFoldDB" id="A0AAE1BE75"/>
<dbReference type="EMBL" id="JAWDGP010000029">
    <property type="protein sequence ID" value="KAK3804250.1"/>
    <property type="molecule type" value="Genomic_DNA"/>
</dbReference>
<gene>
    <name evidence="2" type="ORF">RRG08_040757</name>
</gene>
<reference evidence="2" key="1">
    <citation type="journal article" date="2023" name="G3 (Bethesda)">
        <title>A reference genome for the long-term kleptoplast-retaining sea slug Elysia crispata morphotype clarki.</title>
        <authorList>
            <person name="Eastman K.E."/>
            <person name="Pendleton A.L."/>
            <person name="Shaikh M.A."/>
            <person name="Suttiyut T."/>
            <person name="Ogas R."/>
            <person name="Tomko P."/>
            <person name="Gavelis G."/>
            <person name="Widhalm J.R."/>
            <person name="Wisecaver J.H."/>
        </authorList>
    </citation>
    <scope>NUCLEOTIDE SEQUENCE</scope>
    <source>
        <strain evidence="2">ECLA1</strain>
    </source>
</reference>